<proteinExistence type="predicted"/>
<feature type="domain" description="CCHC-type" evidence="3">
    <location>
        <begin position="131"/>
        <end position="146"/>
    </location>
</feature>
<dbReference type="Gene3D" id="4.10.60.10">
    <property type="entry name" value="Zinc finger, CCHC-type"/>
    <property type="match status" value="1"/>
</dbReference>
<feature type="compositionally biased region" description="Basic and acidic residues" evidence="2">
    <location>
        <begin position="117"/>
        <end position="126"/>
    </location>
</feature>
<keyword evidence="1" id="KW-0479">Metal-binding</keyword>
<dbReference type="GO" id="GO:0008270">
    <property type="term" value="F:zinc ion binding"/>
    <property type="evidence" value="ECO:0007669"/>
    <property type="project" value="UniProtKB-KW"/>
</dbReference>
<evidence type="ECO:0000256" key="1">
    <source>
        <dbReference type="PROSITE-ProRule" id="PRU00047"/>
    </source>
</evidence>
<dbReference type="GO" id="GO:0003676">
    <property type="term" value="F:nucleic acid binding"/>
    <property type="evidence" value="ECO:0007669"/>
    <property type="project" value="InterPro"/>
</dbReference>
<dbReference type="InterPro" id="IPR036875">
    <property type="entry name" value="Znf_CCHC_sf"/>
</dbReference>
<dbReference type="SMART" id="SM00343">
    <property type="entry name" value="ZnF_C2HC"/>
    <property type="match status" value="1"/>
</dbReference>
<dbReference type="OrthoDB" id="1749553at2759"/>
<dbReference type="AlphaFoldDB" id="A0A7J0EQN1"/>
<dbReference type="EMBL" id="BJWL01000006">
    <property type="protein sequence ID" value="GFY88791.1"/>
    <property type="molecule type" value="Genomic_DNA"/>
</dbReference>
<keyword evidence="1" id="KW-0863">Zinc-finger</keyword>
<feature type="region of interest" description="Disordered" evidence="2">
    <location>
        <begin position="145"/>
        <end position="172"/>
    </location>
</feature>
<dbReference type="InterPro" id="IPR001878">
    <property type="entry name" value="Znf_CCHC"/>
</dbReference>
<evidence type="ECO:0000256" key="2">
    <source>
        <dbReference type="SAM" id="MobiDB-lite"/>
    </source>
</evidence>
<evidence type="ECO:0000313" key="4">
    <source>
        <dbReference type="EMBL" id="GFY88791.1"/>
    </source>
</evidence>
<evidence type="ECO:0000313" key="5">
    <source>
        <dbReference type="Proteomes" id="UP000585474"/>
    </source>
</evidence>
<dbReference type="InterPro" id="IPR054722">
    <property type="entry name" value="PolX-like_BBD"/>
</dbReference>
<dbReference type="PROSITE" id="PS50158">
    <property type="entry name" value="ZF_CCHC"/>
    <property type="match status" value="1"/>
</dbReference>
<organism evidence="4 5">
    <name type="scientific">Actinidia rufa</name>
    <dbReference type="NCBI Taxonomy" id="165716"/>
    <lineage>
        <taxon>Eukaryota</taxon>
        <taxon>Viridiplantae</taxon>
        <taxon>Streptophyta</taxon>
        <taxon>Embryophyta</taxon>
        <taxon>Tracheophyta</taxon>
        <taxon>Spermatophyta</taxon>
        <taxon>Magnoliopsida</taxon>
        <taxon>eudicotyledons</taxon>
        <taxon>Gunneridae</taxon>
        <taxon>Pentapetalae</taxon>
        <taxon>asterids</taxon>
        <taxon>Ericales</taxon>
        <taxon>Actinidiaceae</taxon>
        <taxon>Actinidia</taxon>
    </lineage>
</organism>
<keyword evidence="5" id="KW-1185">Reference proteome</keyword>
<dbReference type="SUPFAM" id="SSF57756">
    <property type="entry name" value="Retrovirus zinc finger-like domains"/>
    <property type="match status" value="1"/>
</dbReference>
<name>A0A7J0EQN1_9ERIC</name>
<gene>
    <name evidence="4" type="ORF">Acr_06g0007310</name>
</gene>
<feature type="region of interest" description="Disordered" evidence="2">
    <location>
        <begin position="83"/>
        <end position="126"/>
    </location>
</feature>
<dbReference type="Pfam" id="PF22936">
    <property type="entry name" value="Pol_BBD"/>
    <property type="match status" value="1"/>
</dbReference>
<comment type="caution">
    <text evidence="4">The sequence shown here is derived from an EMBL/GenBank/DDBJ whole genome shotgun (WGS) entry which is preliminary data.</text>
</comment>
<sequence length="231" mass="26526">MWQCEVLDLLFRKGFHIVLEAKPKDMSNEDWRFVNWQACGTIRLCLAKDQKYFVMKETLATNEVKFSDVSNALVNNEYRRKDQFEHTDTTPEALTVSTGKTNNRKFDKSNGRGRSRSKGESSWRHPTKDECAYCHQKGHWKKDCPNKDKSTANVAQNASDEEDSAFSVSSSDNPSDRWILDSGCSYHMCPNRHWFSSLEELDGFWTLDAPIICVQIGIGSQVLRSLMEVLL</sequence>
<evidence type="ECO:0000259" key="3">
    <source>
        <dbReference type="PROSITE" id="PS50158"/>
    </source>
</evidence>
<accession>A0A7J0EQN1</accession>
<protein>
    <recommendedName>
        <fullName evidence="3">CCHC-type domain-containing protein</fullName>
    </recommendedName>
</protein>
<feature type="compositionally biased region" description="Polar residues" evidence="2">
    <location>
        <begin position="90"/>
        <end position="101"/>
    </location>
</feature>
<keyword evidence="1" id="KW-0862">Zinc</keyword>
<reference evidence="4 5" key="1">
    <citation type="submission" date="2019-07" db="EMBL/GenBank/DDBJ databases">
        <title>De Novo Assembly of kiwifruit Actinidia rufa.</title>
        <authorList>
            <person name="Sugita-Konishi S."/>
            <person name="Sato K."/>
            <person name="Mori E."/>
            <person name="Abe Y."/>
            <person name="Kisaki G."/>
            <person name="Hamano K."/>
            <person name="Suezawa K."/>
            <person name="Otani M."/>
            <person name="Fukuda T."/>
            <person name="Manabe T."/>
            <person name="Gomi K."/>
            <person name="Tabuchi M."/>
            <person name="Akimitsu K."/>
            <person name="Kataoka I."/>
        </authorList>
    </citation>
    <scope>NUCLEOTIDE SEQUENCE [LARGE SCALE GENOMIC DNA]</scope>
    <source>
        <strain evidence="5">cv. Fuchu</strain>
    </source>
</reference>
<dbReference type="Proteomes" id="UP000585474">
    <property type="component" value="Unassembled WGS sequence"/>
</dbReference>